<evidence type="ECO:0000313" key="1">
    <source>
        <dbReference type="EMBL" id="KAI7727095.1"/>
    </source>
</evidence>
<reference evidence="1" key="1">
    <citation type="submission" date="2022-06" db="EMBL/GenBank/DDBJ databases">
        <title>Uncovering the hologenomic basis of an extraordinary plant invasion.</title>
        <authorList>
            <person name="Bieker V.C."/>
            <person name="Martin M.D."/>
            <person name="Gilbert T."/>
            <person name="Hodgins K."/>
            <person name="Battlay P."/>
            <person name="Petersen B."/>
            <person name="Wilson J."/>
        </authorList>
    </citation>
    <scope>NUCLEOTIDE SEQUENCE</scope>
    <source>
        <strain evidence="1">AA19_3_7</strain>
        <tissue evidence="1">Leaf</tissue>
    </source>
</reference>
<accession>A0AAD5BPJ7</accession>
<dbReference type="AlphaFoldDB" id="A0AAD5BPJ7"/>
<comment type="caution">
    <text evidence="1">The sequence shown here is derived from an EMBL/GenBank/DDBJ whole genome shotgun (WGS) entry which is preliminary data.</text>
</comment>
<proteinExistence type="predicted"/>
<dbReference type="Proteomes" id="UP001206925">
    <property type="component" value="Unassembled WGS sequence"/>
</dbReference>
<protein>
    <submittedName>
        <fullName evidence="1">Uncharacterized protein</fullName>
    </submittedName>
</protein>
<gene>
    <name evidence="1" type="ORF">M8C21_021030</name>
</gene>
<sequence>MVVHGGDCFTINGPSIYIVSYLSLSPATRLIFYVSGPVLRRLGF</sequence>
<evidence type="ECO:0000313" key="2">
    <source>
        <dbReference type="Proteomes" id="UP001206925"/>
    </source>
</evidence>
<organism evidence="1 2">
    <name type="scientific">Ambrosia artemisiifolia</name>
    <name type="common">Common ragweed</name>
    <dbReference type="NCBI Taxonomy" id="4212"/>
    <lineage>
        <taxon>Eukaryota</taxon>
        <taxon>Viridiplantae</taxon>
        <taxon>Streptophyta</taxon>
        <taxon>Embryophyta</taxon>
        <taxon>Tracheophyta</taxon>
        <taxon>Spermatophyta</taxon>
        <taxon>Magnoliopsida</taxon>
        <taxon>eudicotyledons</taxon>
        <taxon>Gunneridae</taxon>
        <taxon>Pentapetalae</taxon>
        <taxon>asterids</taxon>
        <taxon>campanulids</taxon>
        <taxon>Asterales</taxon>
        <taxon>Asteraceae</taxon>
        <taxon>Asteroideae</taxon>
        <taxon>Heliantheae alliance</taxon>
        <taxon>Heliantheae</taxon>
        <taxon>Ambrosia</taxon>
    </lineage>
</organism>
<keyword evidence="2" id="KW-1185">Reference proteome</keyword>
<dbReference type="EMBL" id="JAMZMK010011443">
    <property type="protein sequence ID" value="KAI7727095.1"/>
    <property type="molecule type" value="Genomic_DNA"/>
</dbReference>
<name>A0AAD5BPJ7_AMBAR</name>